<gene>
    <name evidence="7" type="ORF">SteCoe_9718</name>
</gene>
<evidence type="ECO:0000256" key="1">
    <source>
        <dbReference type="ARBA" id="ARBA00022723"/>
    </source>
</evidence>
<evidence type="ECO:0000256" key="3">
    <source>
        <dbReference type="ARBA" id="ARBA00022833"/>
    </source>
</evidence>
<feature type="compositionally biased region" description="Low complexity" evidence="4">
    <location>
        <begin position="1"/>
        <end position="21"/>
    </location>
</feature>
<keyword evidence="2" id="KW-0677">Repeat</keyword>
<dbReference type="Pfam" id="PF04968">
    <property type="entry name" value="CHORD"/>
    <property type="match status" value="1"/>
</dbReference>
<dbReference type="AlphaFoldDB" id="A0A1R2CHG3"/>
<evidence type="ECO:0000259" key="5">
    <source>
        <dbReference type="Pfam" id="PF04968"/>
    </source>
</evidence>
<keyword evidence="8" id="KW-1185">Reference proteome</keyword>
<feature type="compositionally biased region" description="Acidic residues" evidence="4">
    <location>
        <begin position="427"/>
        <end position="440"/>
    </location>
</feature>
<dbReference type="SUPFAM" id="SSF54695">
    <property type="entry name" value="POZ domain"/>
    <property type="match status" value="1"/>
</dbReference>
<dbReference type="PANTHER" id="PTHR20946:SF0">
    <property type="entry name" value="SANT AND BTB DOMAIN REGULATOR OF CLASS SWITCH RECOMBINATION"/>
    <property type="match status" value="1"/>
</dbReference>
<evidence type="ECO:0000313" key="8">
    <source>
        <dbReference type="Proteomes" id="UP000187209"/>
    </source>
</evidence>
<dbReference type="InterPro" id="IPR021777">
    <property type="entry name" value="SANBR_BTB"/>
</dbReference>
<feature type="compositionally biased region" description="Basic and acidic residues" evidence="4">
    <location>
        <begin position="441"/>
        <end position="453"/>
    </location>
</feature>
<evidence type="ECO:0008006" key="9">
    <source>
        <dbReference type="Google" id="ProtNLM"/>
    </source>
</evidence>
<proteinExistence type="predicted"/>
<dbReference type="OrthoDB" id="550012at2759"/>
<dbReference type="InterPro" id="IPR011333">
    <property type="entry name" value="SKP1/BTB/POZ_sf"/>
</dbReference>
<organism evidence="7 8">
    <name type="scientific">Stentor coeruleus</name>
    <dbReference type="NCBI Taxonomy" id="5963"/>
    <lineage>
        <taxon>Eukaryota</taxon>
        <taxon>Sar</taxon>
        <taxon>Alveolata</taxon>
        <taxon>Ciliophora</taxon>
        <taxon>Postciliodesmatophora</taxon>
        <taxon>Heterotrichea</taxon>
        <taxon>Heterotrichida</taxon>
        <taxon>Stentoridae</taxon>
        <taxon>Stentor</taxon>
    </lineage>
</organism>
<dbReference type="PANTHER" id="PTHR20946">
    <property type="entry name" value="SANT AND BTB DOMAIN REGULATOR OF CLASS SWITCH RECOMBINATION"/>
    <property type="match status" value="1"/>
</dbReference>
<dbReference type="Gene3D" id="3.30.710.10">
    <property type="entry name" value="Potassium Channel Kv1.1, Chain A"/>
    <property type="match status" value="1"/>
</dbReference>
<evidence type="ECO:0000256" key="2">
    <source>
        <dbReference type="ARBA" id="ARBA00022737"/>
    </source>
</evidence>
<sequence length="502" mass="58475">MFLSSFRRPPSSNNRNTPVRNLPEATISGTSITRGRTLKGVDSKMPLNPVLKPNQAPTSNLSEPQKPMQRKDLYESSNEEEIIIHVCDEGKKINRDFKCPRSVLISKMKYFESHLQSCQTAEDLEISVHCDVEIFEWLMQYMLAKDKPQLEMPKVISILISSDFLQMNDLVKQCLEFTAKNLEEVVKLPIDMSCLSQNLLKQLAKYINPELLDEVKDRKDKLLSKIYMKKLEELLEDENNTLSRCVYCNKLYTARQNEWMVCEKATIFIDFHGNVIAEHVPDRNWQANKFLLYLKEQGLTWKEIYWRIWGRLPFFNCAVCNMTFIGSELGHCSYHSQEPKFNAGSNIGFYQCCQQKAVRFDTSIKKKGCCAKNHQPKPEYLHTKEYELLIKNFSVIEEPFDFKSDGKAGINRYVQNFMRNKGIEVQSGDEDEDGYEEDDESVKSSEEVKEIKKTAKGKLKNNDMNPAKQRVWKLDNLRLDDYKKMKEISTALTKLRKVQRKK</sequence>
<reference evidence="7 8" key="1">
    <citation type="submission" date="2016-11" db="EMBL/GenBank/DDBJ databases">
        <title>The macronuclear genome of Stentor coeruleus: a giant cell with tiny introns.</title>
        <authorList>
            <person name="Slabodnick M."/>
            <person name="Ruby J.G."/>
            <person name="Reiff S.B."/>
            <person name="Swart E.C."/>
            <person name="Gosai S."/>
            <person name="Prabakaran S."/>
            <person name="Witkowska E."/>
            <person name="Larue G.E."/>
            <person name="Fisher S."/>
            <person name="Freeman R.M."/>
            <person name="Gunawardena J."/>
            <person name="Chu W."/>
            <person name="Stover N.A."/>
            <person name="Gregory B.D."/>
            <person name="Nowacki M."/>
            <person name="Derisi J."/>
            <person name="Roy S.W."/>
            <person name="Marshall W.F."/>
            <person name="Sood P."/>
        </authorList>
    </citation>
    <scope>NUCLEOTIDE SEQUENCE [LARGE SCALE GENOMIC DNA]</scope>
    <source>
        <strain evidence="7">WM001</strain>
    </source>
</reference>
<accession>A0A1R2CHG3</accession>
<dbReference type="GO" id="GO:0046872">
    <property type="term" value="F:metal ion binding"/>
    <property type="evidence" value="ECO:0007669"/>
    <property type="project" value="UniProtKB-KW"/>
</dbReference>
<evidence type="ECO:0000313" key="7">
    <source>
        <dbReference type="EMBL" id="OMJ88395.1"/>
    </source>
</evidence>
<name>A0A1R2CHG3_9CILI</name>
<comment type="caution">
    <text evidence="7">The sequence shown here is derived from an EMBL/GenBank/DDBJ whole genome shotgun (WGS) entry which is preliminary data.</text>
</comment>
<dbReference type="Pfam" id="PF11822">
    <property type="entry name" value="BTB_SANBR"/>
    <property type="match status" value="1"/>
</dbReference>
<dbReference type="Proteomes" id="UP000187209">
    <property type="component" value="Unassembled WGS sequence"/>
</dbReference>
<dbReference type="InterPro" id="IPR045902">
    <property type="entry name" value="SANBR-like"/>
</dbReference>
<dbReference type="EMBL" id="MPUH01000152">
    <property type="protein sequence ID" value="OMJ88395.1"/>
    <property type="molecule type" value="Genomic_DNA"/>
</dbReference>
<feature type="region of interest" description="Disordered" evidence="4">
    <location>
        <begin position="425"/>
        <end position="464"/>
    </location>
</feature>
<evidence type="ECO:0000259" key="6">
    <source>
        <dbReference type="Pfam" id="PF11822"/>
    </source>
</evidence>
<feature type="region of interest" description="Disordered" evidence="4">
    <location>
        <begin position="1"/>
        <end position="71"/>
    </location>
</feature>
<keyword evidence="3" id="KW-0862">Zinc</keyword>
<feature type="domain" description="CHORD" evidence="5">
    <location>
        <begin position="320"/>
        <end position="374"/>
    </location>
</feature>
<feature type="domain" description="SANT and BTB" evidence="6">
    <location>
        <begin position="83"/>
        <end position="175"/>
    </location>
</feature>
<protein>
    <recommendedName>
        <fullName evidence="9">SANT and BTB domain-containing protein</fullName>
    </recommendedName>
</protein>
<dbReference type="InterPro" id="IPR007051">
    <property type="entry name" value="CHORD_dom"/>
</dbReference>
<evidence type="ECO:0000256" key="4">
    <source>
        <dbReference type="SAM" id="MobiDB-lite"/>
    </source>
</evidence>
<keyword evidence="1" id="KW-0479">Metal-binding</keyword>